<gene>
    <name evidence="3" type="ORF">METZ01_LOCUS358282</name>
</gene>
<evidence type="ECO:0000256" key="1">
    <source>
        <dbReference type="ARBA" id="ARBA00022801"/>
    </source>
</evidence>
<sequence length="161" mass="18033">MTISAVDCHYSITGSGPPLFLTHGIGAAQDAWRLMVPELSKHFSVVTYDLRGHGKSPVTHKNFTLDELVLDLERIREKTKFKKAYFAGHSLGGMIAPAYALKFPDHVISVGLLSTVAGRSEEDSQKVWNVINEMEKNGIEKTLQTLTNRWFTDEFIKNNPD</sequence>
<dbReference type="GO" id="GO:0016020">
    <property type="term" value="C:membrane"/>
    <property type="evidence" value="ECO:0007669"/>
    <property type="project" value="TreeGrafter"/>
</dbReference>
<name>A0A382S8H2_9ZZZZ</name>
<evidence type="ECO:0000259" key="2">
    <source>
        <dbReference type="Pfam" id="PF00561"/>
    </source>
</evidence>
<dbReference type="InterPro" id="IPR050266">
    <property type="entry name" value="AB_hydrolase_sf"/>
</dbReference>
<dbReference type="InterPro" id="IPR029058">
    <property type="entry name" value="AB_hydrolase_fold"/>
</dbReference>
<organism evidence="3">
    <name type="scientific">marine metagenome</name>
    <dbReference type="NCBI Taxonomy" id="408172"/>
    <lineage>
        <taxon>unclassified sequences</taxon>
        <taxon>metagenomes</taxon>
        <taxon>ecological metagenomes</taxon>
    </lineage>
</organism>
<dbReference type="InterPro" id="IPR000073">
    <property type="entry name" value="AB_hydrolase_1"/>
</dbReference>
<feature type="non-terminal residue" evidence="3">
    <location>
        <position position="161"/>
    </location>
</feature>
<dbReference type="SUPFAM" id="SSF53474">
    <property type="entry name" value="alpha/beta-Hydrolases"/>
    <property type="match status" value="1"/>
</dbReference>
<dbReference type="EMBL" id="UINC01126745">
    <property type="protein sequence ID" value="SVD05428.1"/>
    <property type="molecule type" value="Genomic_DNA"/>
</dbReference>
<dbReference type="GO" id="GO:0016787">
    <property type="term" value="F:hydrolase activity"/>
    <property type="evidence" value="ECO:0007669"/>
    <property type="project" value="UniProtKB-KW"/>
</dbReference>
<reference evidence="3" key="1">
    <citation type="submission" date="2018-05" db="EMBL/GenBank/DDBJ databases">
        <authorList>
            <person name="Lanie J.A."/>
            <person name="Ng W.-L."/>
            <person name="Kazmierczak K.M."/>
            <person name="Andrzejewski T.M."/>
            <person name="Davidsen T.M."/>
            <person name="Wayne K.J."/>
            <person name="Tettelin H."/>
            <person name="Glass J.I."/>
            <person name="Rusch D."/>
            <person name="Podicherti R."/>
            <person name="Tsui H.-C.T."/>
            <person name="Winkler M.E."/>
        </authorList>
    </citation>
    <scope>NUCLEOTIDE SEQUENCE</scope>
</reference>
<dbReference type="PANTHER" id="PTHR43798:SF31">
    <property type="entry name" value="AB HYDROLASE SUPERFAMILY PROTEIN YCLE"/>
    <property type="match status" value="1"/>
</dbReference>
<dbReference type="Pfam" id="PF00561">
    <property type="entry name" value="Abhydrolase_1"/>
    <property type="match status" value="1"/>
</dbReference>
<dbReference type="Gene3D" id="3.40.50.1820">
    <property type="entry name" value="alpha/beta hydrolase"/>
    <property type="match status" value="1"/>
</dbReference>
<keyword evidence="1" id="KW-0378">Hydrolase</keyword>
<feature type="domain" description="AB hydrolase-1" evidence="2">
    <location>
        <begin position="17"/>
        <end position="143"/>
    </location>
</feature>
<dbReference type="PRINTS" id="PR00111">
    <property type="entry name" value="ABHYDROLASE"/>
</dbReference>
<dbReference type="PANTHER" id="PTHR43798">
    <property type="entry name" value="MONOACYLGLYCEROL LIPASE"/>
    <property type="match status" value="1"/>
</dbReference>
<protein>
    <recommendedName>
        <fullName evidence="2">AB hydrolase-1 domain-containing protein</fullName>
    </recommendedName>
</protein>
<proteinExistence type="predicted"/>
<accession>A0A382S8H2</accession>
<dbReference type="AlphaFoldDB" id="A0A382S8H2"/>
<evidence type="ECO:0000313" key="3">
    <source>
        <dbReference type="EMBL" id="SVD05428.1"/>
    </source>
</evidence>